<evidence type="ECO:0000256" key="2">
    <source>
        <dbReference type="SAM" id="Phobius"/>
    </source>
</evidence>
<dbReference type="EMBL" id="CP104003">
    <property type="protein sequence ID" value="UWM53680.1"/>
    <property type="molecule type" value="Genomic_DNA"/>
</dbReference>
<dbReference type="InterPro" id="IPR018649">
    <property type="entry name" value="SHOCT"/>
</dbReference>
<feature type="transmembrane region" description="Helical" evidence="2">
    <location>
        <begin position="12"/>
        <end position="29"/>
    </location>
</feature>
<keyword evidence="2" id="KW-0812">Transmembrane</keyword>
<proteinExistence type="predicted"/>
<name>A0A9E7R303_9EURY</name>
<gene>
    <name evidence="4" type="ORF">N0B31_16270</name>
</gene>
<keyword evidence="2" id="KW-0472">Membrane</keyword>
<dbReference type="Proteomes" id="UP001057580">
    <property type="component" value="Chromosome"/>
</dbReference>
<keyword evidence="5" id="KW-1185">Reference proteome</keyword>
<feature type="region of interest" description="Disordered" evidence="1">
    <location>
        <begin position="59"/>
        <end position="89"/>
    </location>
</feature>
<feature type="domain" description="SHOCT" evidence="3">
    <location>
        <begin position="87"/>
        <end position="114"/>
    </location>
</feature>
<organism evidence="4 5">
    <name type="scientific">Salinirubellus salinus</name>
    <dbReference type="NCBI Taxonomy" id="1364945"/>
    <lineage>
        <taxon>Archaea</taxon>
        <taxon>Methanobacteriati</taxon>
        <taxon>Methanobacteriota</taxon>
        <taxon>Stenosarchaea group</taxon>
        <taxon>Halobacteria</taxon>
        <taxon>Halobacteriales</taxon>
        <taxon>Natronomonadaceae</taxon>
        <taxon>Salinirubellus</taxon>
    </lineage>
</organism>
<keyword evidence="2" id="KW-1133">Transmembrane helix</keyword>
<dbReference type="KEGG" id="ssai:N0B31_16270"/>
<dbReference type="GeneID" id="74944010"/>
<evidence type="ECO:0000256" key="1">
    <source>
        <dbReference type="SAM" id="MobiDB-lite"/>
    </source>
</evidence>
<reference evidence="4" key="1">
    <citation type="submission" date="2022-09" db="EMBL/GenBank/DDBJ databases">
        <title>Diverse halophilic archaea isolated from saline environments.</title>
        <authorList>
            <person name="Cui H.-L."/>
        </authorList>
    </citation>
    <scope>NUCLEOTIDE SEQUENCE</scope>
    <source>
        <strain evidence="4">ZS-35-S2</strain>
    </source>
</reference>
<dbReference type="RefSeq" id="WP_260592674.1">
    <property type="nucleotide sequence ID" value="NZ_CP104003.1"/>
</dbReference>
<feature type="compositionally biased region" description="Basic and acidic residues" evidence="1">
    <location>
        <begin position="126"/>
        <end position="144"/>
    </location>
</feature>
<evidence type="ECO:0000259" key="3">
    <source>
        <dbReference type="Pfam" id="PF09851"/>
    </source>
</evidence>
<feature type="compositionally biased region" description="Basic and acidic residues" evidence="1">
    <location>
        <begin position="68"/>
        <end position="89"/>
    </location>
</feature>
<accession>A0A9E7R303</accession>
<feature type="region of interest" description="Disordered" evidence="1">
    <location>
        <begin position="124"/>
        <end position="144"/>
    </location>
</feature>
<dbReference type="Pfam" id="PF09851">
    <property type="entry name" value="SHOCT"/>
    <property type="match status" value="1"/>
</dbReference>
<evidence type="ECO:0000313" key="5">
    <source>
        <dbReference type="Proteomes" id="UP001057580"/>
    </source>
</evidence>
<sequence>MSVLRNLREELTGVVALLVLGAGFLAMAFPTLSPIPFWVIWIVGFAVVLPLVGIATGEALDEDEDADRDPSDQSRRDRDPAAESERDPLAELRRRYAEGEIDELEFERRLERLLETEDEAAAAAYVDRRRTDREQEADPERDSA</sequence>
<dbReference type="AlphaFoldDB" id="A0A9E7R303"/>
<protein>
    <submittedName>
        <fullName evidence="4">SHOCT domain-containing protein</fullName>
    </submittedName>
</protein>
<feature type="transmembrane region" description="Helical" evidence="2">
    <location>
        <begin position="35"/>
        <end position="55"/>
    </location>
</feature>
<evidence type="ECO:0000313" key="4">
    <source>
        <dbReference type="EMBL" id="UWM53680.1"/>
    </source>
</evidence>